<feature type="domain" description="Asteroid" evidence="3">
    <location>
        <begin position="138"/>
        <end position="388"/>
    </location>
</feature>
<proteinExistence type="inferred from homology"/>
<dbReference type="PANTHER" id="PTHR15665:SF1">
    <property type="entry name" value="PROTEIN ASTEROID HOMOLOG 1"/>
    <property type="match status" value="1"/>
</dbReference>
<reference evidence="4 5" key="1">
    <citation type="submission" date="2018-08" db="EMBL/GenBank/DDBJ databases">
        <title>Draft genome of the lignicolous fungus Coniochaeta pulveracea.</title>
        <authorList>
            <person name="Borstlap C.J."/>
            <person name="De Witt R.N."/>
            <person name="Botha A."/>
            <person name="Volschenk H."/>
        </authorList>
    </citation>
    <scope>NUCLEOTIDE SEQUENCE [LARGE SCALE GENOMIC DNA]</scope>
    <source>
        <strain evidence="4 5">CAB683</strain>
    </source>
</reference>
<accession>A0A420YD52</accession>
<evidence type="ECO:0000259" key="3">
    <source>
        <dbReference type="Pfam" id="PF12813"/>
    </source>
</evidence>
<feature type="compositionally biased region" description="Basic residues" evidence="2">
    <location>
        <begin position="560"/>
        <end position="570"/>
    </location>
</feature>
<dbReference type="STRING" id="177199.A0A420YD52"/>
<sequence length="596" mass="65327">MGIPRLRQLLEPYAERNDLGDRRVVIDGPGLAYHIFNQCQTKAPSGSLFDQPSYAVLGRAAINWLDHLTGSGAVLEAIYFDGYLPASKEAERKRRLVDLSQGLRSYFSLYPSGIPAAASRSKRPAVSAASRSRKAPVPPFLVPAVLEALRGSEKYGGVIKLVPGEADSFCARHVQSAGGGVVITSDTDLLVHDLGPEGSVTFYNDIEFKVVGGKSGVMIAEYSMWKACGRLSLPQEKGIISLAFEISMDSHLTVSQAIQKSKDGMRRAILNQEYSRFIEQYLTPETADASGIIYGPFDGLDPRISELVLEILSAAPRDVPSWASGAPDQHELEVPMYLPVLVDSPSRTSAWEISTPVRAVAYGLLQLRGSRTVHTVAEYRRIQQPTSNGTQVHIVSGTALEKACTELNERIAHVQACVAEPELQWIALATLQDIVVSHDTGKGSVLSLEQLQHVANASLCVTNWDFVHLFAQAQGLYYSVRMIQQICDFIVRHEALPESVKKLRKLLSDFPALAKFPSFATFAELYPRIRLGVNLKELVAGLDLSAEVTNRIDSIINPKQKSRKNKRKRGAKDTSQATAARPSPQSRNMFDCLGSE</sequence>
<feature type="compositionally biased region" description="Polar residues" evidence="2">
    <location>
        <begin position="573"/>
        <end position="588"/>
    </location>
</feature>
<dbReference type="AlphaFoldDB" id="A0A420YD52"/>
<dbReference type="EMBL" id="QVQW01000018">
    <property type="protein sequence ID" value="RKU45821.1"/>
    <property type="molecule type" value="Genomic_DNA"/>
</dbReference>
<dbReference type="Pfam" id="PF12813">
    <property type="entry name" value="XPG_I_2"/>
    <property type="match status" value="1"/>
</dbReference>
<evidence type="ECO:0000256" key="2">
    <source>
        <dbReference type="SAM" id="MobiDB-lite"/>
    </source>
</evidence>
<evidence type="ECO:0000256" key="1">
    <source>
        <dbReference type="ARBA" id="ARBA00007398"/>
    </source>
</evidence>
<dbReference type="InterPro" id="IPR039436">
    <property type="entry name" value="Asteroid_dom"/>
</dbReference>
<name>A0A420YD52_9PEZI</name>
<organism evidence="4 5">
    <name type="scientific">Coniochaeta pulveracea</name>
    <dbReference type="NCBI Taxonomy" id="177199"/>
    <lineage>
        <taxon>Eukaryota</taxon>
        <taxon>Fungi</taxon>
        <taxon>Dikarya</taxon>
        <taxon>Ascomycota</taxon>
        <taxon>Pezizomycotina</taxon>
        <taxon>Sordariomycetes</taxon>
        <taxon>Sordariomycetidae</taxon>
        <taxon>Coniochaetales</taxon>
        <taxon>Coniochaetaceae</taxon>
        <taxon>Coniochaeta</taxon>
    </lineage>
</organism>
<dbReference type="Proteomes" id="UP000275385">
    <property type="component" value="Unassembled WGS sequence"/>
</dbReference>
<dbReference type="PANTHER" id="PTHR15665">
    <property type="entry name" value="ASTEROID PROTEIN"/>
    <property type="match status" value="1"/>
</dbReference>
<dbReference type="OrthoDB" id="5297549at2759"/>
<evidence type="ECO:0000313" key="4">
    <source>
        <dbReference type="EMBL" id="RKU45821.1"/>
    </source>
</evidence>
<comment type="similarity">
    <text evidence="1">Belongs to the asteroid family.</text>
</comment>
<gene>
    <name evidence="4" type="ORF">DL546_006303</name>
</gene>
<feature type="region of interest" description="Disordered" evidence="2">
    <location>
        <begin position="555"/>
        <end position="596"/>
    </location>
</feature>
<dbReference type="InterPro" id="IPR026832">
    <property type="entry name" value="Asteroid"/>
</dbReference>
<evidence type="ECO:0000313" key="5">
    <source>
        <dbReference type="Proteomes" id="UP000275385"/>
    </source>
</evidence>
<comment type="caution">
    <text evidence="4">The sequence shown here is derived from an EMBL/GenBank/DDBJ whole genome shotgun (WGS) entry which is preliminary data.</text>
</comment>
<dbReference type="InterPro" id="IPR029060">
    <property type="entry name" value="PIN-like_dom_sf"/>
</dbReference>
<dbReference type="Gene3D" id="3.40.50.1010">
    <property type="entry name" value="5'-nuclease"/>
    <property type="match status" value="1"/>
</dbReference>
<dbReference type="SUPFAM" id="SSF88723">
    <property type="entry name" value="PIN domain-like"/>
    <property type="match status" value="1"/>
</dbReference>
<keyword evidence="5" id="KW-1185">Reference proteome</keyword>
<protein>
    <recommendedName>
        <fullName evidence="3">Asteroid domain-containing protein</fullName>
    </recommendedName>
</protein>